<dbReference type="InterPro" id="IPR003598">
    <property type="entry name" value="Ig_sub2"/>
</dbReference>
<dbReference type="PANTHER" id="PTHR11640">
    <property type="entry name" value="NEPHRIN"/>
    <property type="match status" value="1"/>
</dbReference>
<dbReference type="Gene3D" id="2.60.40.10">
    <property type="entry name" value="Immunoglobulins"/>
    <property type="match status" value="3"/>
</dbReference>
<dbReference type="Pfam" id="PF14604">
    <property type="entry name" value="SH3_9"/>
    <property type="match status" value="1"/>
</dbReference>
<evidence type="ECO:0000313" key="13">
    <source>
        <dbReference type="Proteomes" id="UP000838412"/>
    </source>
</evidence>
<dbReference type="InterPro" id="IPR013783">
    <property type="entry name" value="Ig-like_fold"/>
</dbReference>
<keyword evidence="9" id="KW-0732">Signal</keyword>
<dbReference type="PROSITE" id="PS50002">
    <property type="entry name" value="SH3"/>
    <property type="match status" value="1"/>
</dbReference>
<dbReference type="OrthoDB" id="5985519at2759"/>
<evidence type="ECO:0000256" key="7">
    <source>
        <dbReference type="PROSITE-ProRule" id="PRU00192"/>
    </source>
</evidence>
<dbReference type="PANTHER" id="PTHR11640:SF164">
    <property type="entry name" value="MAM DOMAIN-CONTAINING GLYCOSYLPHOSPHATIDYLINOSITOL ANCHOR PROTEIN 1"/>
    <property type="match status" value="1"/>
</dbReference>
<keyword evidence="6" id="KW-0393">Immunoglobulin domain</keyword>
<dbReference type="InterPro" id="IPR036179">
    <property type="entry name" value="Ig-like_dom_sf"/>
</dbReference>
<dbReference type="Gene3D" id="2.30.30.40">
    <property type="entry name" value="SH3 Domains"/>
    <property type="match status" value="1"/>
</dbReference>
<dbReference type="GO" id="GO:0050839">
    <property type="term" value="F:cell adhesion molecule binding"/>
    <property type="evidence" value="ECO:0007669"/>
    <property type="project" value="TreeGrafter"/>
</dbReference>
<keyword evidence="2 7" id="KW-0728">SH3 domain</keyword>
<keyword evidence="5" id="KW-0325">Glycoprotein</keyword>
<accession>A0A8J9VJW4</accession>
<dbReference type="SMART" id="SM00409">
    <property type="entry name" value="IG"/>
    <property type="match status" value="3"/>
</dbReference>
<dbReference type="Pfam" id="PF07686">
    <property type="entry name" value="V-set"/>
    <property type="match status" value="1"/>
</dbReference>
<evidence type="ECO:0000259" key="11">
    <source>
        <dbReference type="PROSITE" id="PS50835"/>
    </source>
</evidence>
<keyword evidence="4" id="KW-1015">Disulfide bond</keyword>
<proteinExistence type="predicted"/>
<feature type="domain" description="Ig-like" evidence="11">
    <location>
        <begin position="140"/>
        <end position="233"/>
    </location>
</feature>
<feature type="chain" id="PRO_5035481073" evidence="9">
    <location>
        <begin position="27"/>
        <end position="518"/>
    </location>
</feature>
<evidence type="ECO:0000313" key="12">
    <source>
        <dbReference type="EMBL" id="CAH1240815.1"/>
    </source>
</evidence>
<protein>
    <submittedName>
        <fullName evidence="12">HMCN1 protein</fullName>
    </submittedName>
</protein>
<dbReference type="GO" id="GO:0005886">
    <property type="term" value="C:plasma membrane"/>
    <property type="evidence" value="ECO:0007669"/>
    <property type="project" value="TreeGrafter"/>
</dbReference>
<dbReference type="GO" id="GO:0098609">
    <property type="term" value="P:cell-cell adhesion"/>
    <property type="evidence" value="ECO:0007669"/>
    <property type="project" value="TreeGrafter"/>
</dbReference>
<sequence length="518" mass="56349">MDTGMRTFLVVTVSCVLTSLRYGVSGQSSIGLTLPKSVNTIVGDPVTLPATFQTSRRIISVSWVKVKTETKRTSVLSYYPLLGSSEAHGSYEGRAELVGRASLKLSRTEVGDEGTYVLSIVVQGLGTEEGAVKLNLLVPPKVTVGPSNPYVTSAGRTATLSCTVKDAKPNVTSLHWEKNSVKIDSEKFDTKYSGGNLRSPDLAIRHVTRADGGLYKCVTNHVVRSTSATLKVEVLYAATILTVSDSLAAVTSERVILQCVAEGNPPPDITWMRNGVRLRSVTRTVSHDTTRAGSVVLQNVQMNATGTYVCTASNGVGKSDIKSLQLSVKAFRSSMDENTIAILVGSIAGGLWLFICLGLTVYFFRRRRDRAEKKRFSFYYNMGRGQADATDSKAGEETLEVTRHPNLQTPAKTVSVSQKGPYAGIETIRRTTKGKVRRYAQVLYAYHAQEENELYMETGDVIEVLEGEDGGWCLGYLKGRIGLFPSNYVKFLSASQVSAAKIRELYSDASKKQGKSSI</sequence>
<feature type="domain" description="SH3" evidence="10">
    <location>
        <begin position="435"/>
        <end position="494"/>
    </location>
</feature>
<feature type="transmembrane region" description="Helical" evidence="8">
    <location>
        <begin position="340"/>
        <end position="364"/>
    </location>
</feature>
<dbReference type="InterPro" id="IPR001452">
    <property type="entry name" value="SH3_domain"/>
</dbReference>
<evidence type="ECO:0000256" key="5">
    <source>
        <dbReference type="ARBA" id="ARBA00023180"/>
    </source>
</evidence>
<gene>
    <name evidence="12" type="primary">HMCN1</name>
    <name evidence="12" type="ORF">BLAG_LOCUS4643</name>
</gene>
<dbReference type="CDD" id="cd00096">
    <property type="entry name" value="Ig"/>
    <property type="match status" value="1"/>
</dbReference>
<evidence type="ECO:0000259" key="10">
    <source>
        <dbReference type="PROSITE" id="PS50002"/>
    </source>
</evidence>
<dbReference type="InterPro" id="IPR007110">
    <property type="entry name" value="Ig-like_dom"/>
</dbReference>
<evidence type="ECO:0000256" key="1">
    <source>
        <dbReference type="ARBA" id="ARBA00004479"/>
    </source>
</evidence>
<dbReference type="SUPFAM" id="SSF48726">
    <property type="entry name" value="Immunoglobulin"/>
    <property type="match status" value="3"/>
</dbReference>
<reference evidence="12" key="1">
    <citation type="submission" date="2022-01" db="EMBL/GenBank/DDBJ databases">
        <authorList>
            <person name="Braso-Vives M."/>
        </authorList>
    </citation>
    <scope>NUCLEOTIDE SEQUENCE</scope>
</reference>
<comment type="subcellular location">
    <subcellularLocation>
        <location evidence="1">Membrane</location>
        <topology evidence="1">Single-pass type I membrane protein</topology>
    </subcellularLocation>
</comment>
<dbReference type="InterPro" id="IPR036028">
    <property type="entry name" value="SH3-like_dom_sf"/>
</dbReference>
<dbReference type="SMART" id="SM00326">
    <property type="entry name" value="SH3"/>
    <property type="match status" value="1"/>
</dbReference>
<keyword evidence="13" id="KW-1185">Reference proteome</keyword>
<dbReference type="PROSITE" id="PS50835">
    <property type="entry name" value="IG_LIKE"/>
    <property type="match status" value="2"/>
</dbReference>
<dbReference type="InterPro" id="IPR013106">
    <property type="entry name" value="Ig_V-set"/>
</dbReference>
<keyword evidence="3 8" id="KW-0472">Membrane</keyword>
<evidence type="ECO:0000256" key="2">
    <source>
        <dbReference type="ARBA" id="ARBA00022443"/>
    </source>
</evidence>
<dbReference type="EMBL" id="OV696696">
    <property type="protein sequence ID" value="CAH1240815.1"/>
    <property type="molecule type" value="Genomic_DNA"/>
</dbReference>
<keyword evidence="8" id="KW-0812">Transmembrane</keyword>
<dbReference type="Proteomes" id="UP000838412">
    <property type="component" value="Chromosome 11"/>
</dbReference>
<dbReference type="InterPro" id="IPR003599">
    <property type="entry name" value="Ig_sub"/>
</dbReference>
<dbReference type="CDD" id="cd00174">
    <property type="entry name" value="SH3"/>
    <property type="match status" value="1"/>
</dbReference>
<evidence type="ECO:0000256" key="3">
    <source>
        <dbReference type="ARBA" id="ARBA00023136"/>
    </source>
</evidence>
<feature type="domain" description="Ig-like" evidence="11">
    <location>
        <begin position="238"/>
        <end position="327"/>
    </location>
</feature>
<dbReference type="AlphaFoldDB" id="A0A8J9VJW4"/>
<dbReference type="InterPro" id="IPR051275">
    <property type="entry name" value="Cell_adhesion_signaling"/>
</dbReference>
<dbReference type="SMART" id="SM00408">
    <property type="entry name" value="IGc2"/>
    <property type="match status" value="2"/>
</dbReference>
<name>A0A8J9VJW4_BRALA</name>
<dbReference type="GO" id="GO:0005911">
    <property type="term" value="C:cell-cell junction"/>
    <property type="evidence" value="ECO:0007669"/>
    <property type="project" value="TreeGrafter"/>
</dbReference>
<evidence type="ECO:0000256" key="8">
    <source>
        <dbReference type="SAM" id="Phobius"/>
    </source>
</evidence>
<keyword evidence="8" id="KW-1133">Transmembrane helix</keyword>
<feature type="signal peptide" evidence="9">
    <location>
        <begin position="1"/>
        <end position="26"/>
    </location>
</feature>
<evidence type="ECO:0000256" key="4">
    <source>
        <dbReference type="ARBA" id="ARBA00023157"/>
    </source>
</evidence>
<dbReference type="SUPFAM" id="SSF50044">
    <property type="entry name" value="SH3-domain"/>
    <property type="match status" value="1"/>
</dbReference>
<evidence type="ECO:0000256" key="9">
    <source>
        <dbReference type="SAM" id="SignalP"/>
    </source>
</evidence>
<evidence type="ECO:0000256" key="6">
    <source>
        <dbReference type="ARBA" id="ARBA00023319"/>
    </source>
</evidence>
<dbReference type="Pfam" id="PF13927">
    <property type="entry name" value="Ig_3"/>
    <property type="match status" value="2"/>
</dbReference>
<organism evidence="12 13">
    <name type="scientific">Branchiostoma lanceolatum</name>
    <name type="common">Common lancelet</name>
    <name type="synonym">Amphioxus lanceolatum</name>
    <dbReference type="NCBI Taxonomy" id="7740"/>
    <lineage>
        <taxon>Eukaryota</taxon>
        <taxon>Metazoa</taxon>
        <taxon>Chordata</taxon>
        <taxon>Cephalochordata</taxon>
        <taxon>Leptocardii</taxon>
        <taxon>Amphioxiformes</taxon>
        <taxon>Branchiostomatidae</taxon>
        <taxon>Branchiostoma</taxon>
    </lineage>
</organism>